<sequence length="37" mass="3944">MQRLADNMAKAVNFNFSECSSITQCNSHAGEQGAGLI</sequence>
<comment type="caution">
    <text evidence="1">The sequence shown here is derived from an EMBL/GenBank/DDBJ whole genome shotgun (WGS) entry which is preliminary data.</text>
</comment>
<evidence type="ECO:0000313" key="2">
    <source>
        <dbReference type="Proteomes" id="UP000054632"/>
    </source>
</evidence>
<organism evidence="1 2">
    <name type="scientific">Trichinella pseudospiralis</name>
    <name type="common">Parasitic roundworm</name>
    <dbReference type="NCBI Taxonomy" id="6337"/>
    <lineage>
        <taxon>Eukaryota</taxon>
        <taxon>Metazoa</taxon>
        <taxon>Ecdysozoa</taxon>
        <taxon>Nematoda</taxon>
        <taxon>Enoplea</taxon>
        <taxon>Dorylaimia</taxon>
        <taxon>Trichinellida</taxon>
        <taxon>Trichinellidae</taxon>
        <taxon>Trichinella</taxon>
    </lineage>
</organism>
<evidence type="ECO:0000313" key="1">
    <source>
        <dbReference type="EMBL" id="KRY63214.1"/>
    </source>
</evidence>
<accession>A0A0V1DNV0</accession>
<dbReference type="EMBL" id="JYDR01001427">
    <property type="protein sequence ID" value="KRY63214.1"/>
    <property type="molecule type" value="Genomic_DNA"/>
</dbReference>
<protein>
    <submittedName>
        <fullName evidence="1">Uncharacterized protein</fullName>
    </submittedName>
</protein>
<dbReference type="AlphaFoldDB" id="A0A0V1DNV0"/>
<name>A0A0V1DNV0_TRIPS</name>
<reference evidence="1 2" key="1">
    <citation type="submission" date="2015-01" db="EMBL/GenBank/DDBJ databases">
        <title>Evolution of Trichinella species and genotypes.</title>
        <authorList>
            <person name="Korhonen P.K."/>
            <person name="Edoardo P."/>
            <person name="Giuseppe L.R."/>
            <person name="Gasser R.B."/>
        </authorList>
    </citation>
    <scope>NUCLEOTIDE SEQUENCE [LARGE SCALE GENOMIC DNA]</scope>
    <source>
        <strain evidence="1">ISS13</strain>
    </source>
</reference>
<proteinExistence type="predicted"/>
<dbReference type="Proteomes" id="UP000054632">
    <property type="component" value="Unassembled WGS sequence"/>
</dbReference>
<gene>
    <name evidence="1" type="ORF">T4A_4574</name>
</gene>